<protein>
    <recommendedName>
        <fullName evidence="3">Four helix bundle protein</fullName>
    </recommendedName>
</protein>
<dbReference type="PANTHER" id="PTHR38471:SF2">
    <property type="entry name" value="FOUR HELIX BUNDLE PROTEIN"/>
    <property type="match status" value="1"/>
</dbReference>
<reference evidence="1 2" key="1">
    <citation type="submission" date="2015-01" db="EMBL/GenBank/DDBJ databases">
        <title>Comparative genomics of non-oral Prevotella species.</title>
        <authorList>
            <person name="Accetto T."/>
            <person name="Nograsek B."/>
            <person name="Avgustin G."/>
        </authorList>
    </citation>
    <scope>NUCLEOTIDE SEQUENCE [LARGE SCALE GENOMIC DNA]</scope>
    <source>
        <strain evidence="1 2">P5-119</strain>
    </source>
</reference>
<dbReference type="RefSeq" id="WP_042517187.1">
    <property type="nucleotide sequence ID" value="NZ_JXQK01000008.1"/>
</dbReference>
<dbReference type="SUPFAM" id="SSF158446">
    <property type="entry name" value="IVS-encoded protein-like"/>
    <property type="match status" value="1"/>
</dbReference>
<gene>
    <name evidence="1" type="ORF">ST44_00590</name>
</gene>
<dbReference type="Proteomes" id="UP000032046">
    <property type="component" value="Unassembled WGS sequence"/>
</dbReference>
<sequence>MKDSILKNKSKAFALRVIRLYKYLCDEKKEYILSNQLMRSGTSIGANIAEAFYGQSEADFISKLSIAQKETGETMYWLELLHESDFLKHNEYDSIYNDAEELIKLLTSSIKTVKEKITASKPNH</sequence>
<keyword evidence="2" id="KW-1185">Reference proteome</keyword>
<evidence type="ECO:0000313" key="2">
    <source>
        <dbReference type="Proteomes" id="UP000032046"/>
    </source>
</evidence>
<evidence type="ECO:0008006" key="3">
    <source>
        <dbReference type="Google" id="ProtNLM"/>
    </source>
</evidence>
<dbReference type="Pfam" id="PF05635">
    <property type="entry name" value="23S_rRNA_IVP"/>
    <property type="match status" value="1"/>
</dbReference>
<dbReference type="STRING" id="1602171.ST44_00590"/>
<dbReference type="EMBL" id="JXQK01000008">
    <property type="protein sequence ID" value="KIP64926.1"/>
    <property type="molecule type" value="Genomic_DNA"/>
</dbReference>
<name>A0A0D0I8K1_9BACT</name>
<evidence type="ECO:0000313" key="1">
    <source>
        <dbReference type="EMBL" id="KIP64926.1"/>
    </source>
</evidence>
<dbReference type="NCBIfam" id="TIGR02436">
    <property type="entry name" value="four helix bundle protein"/>
    <property type="match status" value="1"/>
</dbReference>
<dbReference type="PIRSF" id="PIRSF035652">
    <property type="entry name" value="CHP02436"/>
    <property type="match status" value="1"/>
</dbReference>
<comment type="caution">
    <text evidence="1">The sequence shown here is derived from an EMBL/GenBank/DDBJ whole genome shotgun (WGS) entry which is preliminary data.</text>
</comment>
<dbReference type="InterPro" id="IPR036583">
    <property type="entry name" value="23S_rRNA_IVS_sf"/>
</dbReference>
<dbReference type="PANTHER" id="PTHR38471">
    <property type="entry name" value="FOUR HELIX BUNDLE PROTEIN"/>
    <property type="match status" value="1"/>
</dbReference>
<dbReference type="AlphaFoldDB" id="A0A0D0I8K1"/>
<accession>A0A0D0I8K1</accession>
<dbReference type="Gene3D" id="1.20.1440.60">
    <property type="entry name" value="23S rRNA-intervening sequence"/>
    <property type="match status" value="1"/>
</dbReference>
<proteinExistence type="predicted"/>
<organism evidence="1 2">
    <name type="scientific">Prevotella pectinovora</name>
    <dbReference type="NCBI Taxonomy" id="1602169"/>
    <lineage>
        <taxon>Bacteria</taxon>
        <taxon>Pseudomonadati</taxon>
        <taxon>Bacteroidota</taxon>
        <taxon>Bacteroidia</taxon>
        <taxon>Bacteroidales</taxon>
        <taxon>Prevotellaceae</taxon>
        <taxon>Prevotella</taxon>
    </lineage>
</organism>
<dbReference type="InterPro" id="IPR012657">
    <property type="entry name" value="23S_rRNA-intervening_sequence"/>
</dbReference>